<evidence type="ECO:0000313" key="2">
    <source>
        <dbReference type="EnsemblMetazoa" id="AATE009863-PA.1"/>
    </source>
</evidence>
<protein>
    <submittedName>
        <fullName evidence="2">Uncharacterized protein</fullName>
    </submittedName>
</protein>
<organism evidence="2">
    <name type="scientific">Anopheles atroparvus</name>
    <name type="common">European mosquito</name>
    <dbReference type="NCBI Taxonomy" id="41427"/>
    <lineage>
        <taxon>Eukaryota</taxon>
        <taxon>Metazoa</taxon>
        <taxon>Ecdysozoa</taxon>
        <taxon>Arthropoda</taxon>
        <taxon>Hexapoda</taxon>
        <taxon>Insecta</taxon>
        <taxon>Pterygota</taxon>
        <taxon>Neoptera</taxon>
        <taxon>Endopterygota</taxon>
        <taxon>Diptera</taxon>
        <taxon>Nematocera</taxon>
        <taxon>Culicoidea</taxon>
        <taxon>Culicidae</taxon>
        <taxon>Anophelinae</taxon>
        <taxon>Anopheles</taxon>
    </lineage>
</organism>
<feature type="compositionally biased region" description="Low complexity" evidence="1">
    <location>
        <begin position="537"/>
        <end position="559"/>
    </location>
</feature>
<dbReference type="AlphaFoldDB" id="A0A182J215"/>
<feature type="compositionally biased region" description="Polar residues" evidence="1">
    <location>
        <begin position="29"/>
        <end position="42"/>
    </location>
</feature>
<reference evidence="2" key="1">
    <citation type="submission" date="2022-08" db="UniProtKB">
        <authorList>
            <consortium name="EnsemblMetazoa"/>
        </authorList>
    </citation>
    <scope>IDENTIFICATION</scope>
    <source>
        <strain evidence="2">EBRO</strain>
    </source>
</reference>
<dbReference type="EnsemblMetazoa" id="AATE009863-RA">
    <property type="protein sequence ID" value="AATE009863-PA.1"/>
    <property type="gene ID" value="AATE009863"/>
</dbReference>
<proteinExistence type="predicted"/>
<accession>A0A182J215</accession>
<feature type="region of interest" description="Disordered" evidence="1">
    <location>
        <begin position="92"/>
        <end position="124"/>
    </location>
</feature>
<dbReference type="VEuPathDB" id="VectorBase:AATE009863"/>
<name>A0A182J215_ANOAO</name>
<feature type="compositionally biased region" description="Low complexity" evidence="1">
    <location>
        <begin position="238"/>
        <end position="258"/>
    </location>
</feature>
<feature type="region of interest" description="Disordered" evidence="1">
    <location>
        <begin position="175"/>
        <end position="267"/>
    </location>
</feature>
<feature type="region of interest" description="Disordered" evidence="1">
    <location>
        <begin position="13"/>
        <end position="45"/>
    </location>
</feature>
<dbReference type="STRING" id="41427.A0A182J215"/>
<sequence length="798" mass="87954">MRKKFVQTLAARQLEYGEDSRTNEEMDSENQPSSELQQQADNSAEEIIEILDDDQEVELMMERHRKYHPRKYVNLQHPPSKIYYDKIDKVVSPVGDKEDQEDEDERNQLVIEESSPKELNNNSISVANLGSSNVGGSLDDSVLSLRSSVPRNEEEAYLLQEYHYRRLYGGYGGHIPVNVAPDGQPSSRDQQETHQQSPKSKSSQRNSAFSPPRDMGHNTTRVSEANKTRAHRPPAPPAATVASAIVTPRTPTYYPQPRSYDQSGISSAHRSREANSYLALAEWYRTGVPPLHMITASDLQSMCYYTYYMDKMAAASSVYHHAYRDHTLSATNTTVAPGIGAIGSVQPGSVSAVALGSPSYPPPQYGFARSPTEQAALYSAQQQPFDYTVYQNVLAQSGYMPTPTCQSQTAITSSSIVPSSFATSSSTSASEIMRPTVINRVPIPTTVPQNVPRTVPVNLVHPSVPPVAPAAPAETTVEMVAYPSVTSSRSEHGPTILKPLLARPLVVTEEEDEKNKRPGDDAGRVVVVNFATASNGPVPSSSEKSKPSETVPPTSSPSFPSKPIPPSTSPKGDNIASKTVAAPNPPAAHTIPLTMAMPTSRPRGRPPGAKNKESSATARAARATVSATDVIRNASASAAATGVKGSNQQVVERLSSSTIKVRVDRMKQEVDCFLNRRRTEVITTMRLYSIGRIDFDGLLQEMKRHSIVYRDFLSVAYELISNARLTGFVREPPAELDYRWKSPPQEFADYFAKNEQCSRTFVRENFDFLSLIVDNLLKQYYEPLEYFLLTYVLGLRMK</sequence>
<feature type="compositionally biased region" description="Polar residues" evidence="1">
    <location>
        <begin position="184"/>
        <end position="209"/>
    </location>
</feature>
<feature type="region of interest" description="Disordered" evidence="1">
    <location>
        <begin position="533"/>
        <end position="621"/>
    </location>
</feature>
<evidence type="ECO:0000256" key="1">
    <source>
        <dbReference type="SAM" id="MobiDB-lite"/>
    </source>
</evidence>